<proteinExistence type="predicted"/>
<comment type="caution">
    <text evidence="1">The sequence shown here is derived from an EMBL/GenBank/DDBJ whole genome shotgun (WGS) entry which is preliminary data.</text>
</comment>
<reference evidence="1 2" key="1">
    <citation type="submission" date="2020-09" db="EMBL/GenBank/DDBJ databases">
        <title>Dyella sp. 7MK23 isolated from forest soil.</title>
        <authorList>
            <person name="Fu J."/>
        </authorList>
    </citation>
    <scope>NUCLEOTIDE SEQUENCE [LARGE SCALE GENOMIC DNA]</scope>
    <source>
        <strain evidence="1 2">7MK23</strain>
    </source>
</reference>
<keyword evidence="2" id="KW-1185">Reference proteome</keyword>
<protein>
    <submittedName>
        <fullName evidence="1">Uncharacterized protein</fullName>
    </submittedName>
</protein>
<dbReference type="EMBL" id="JACZZA010000004">
    <property type="protein sequence ID" value="MBE1160513.1"/>
    <property type="molecule type" value="Genomic_DNA"/>
</dbReference>
<name>A0ABR9G8Y4_9GAMM</name>
<dbReference type="Proteomes" id="UP000651010">
    <property type="component" value="Unassembled WGS sequence"/>
</dbReference>
<organism evidence="1 2">
    <name type="scientific">Dyella acidiphila</name>
    <dbReference type="NCBI Taxonomy" id="2775866"/>
    <lineage>
        <taxon>Bacteria</taxon>
        <taxon>Pseudomonadati</taxon>
        <taxon>Pseudomonadota</taxon>
        <taxon>Gammaproteobacteria</taxon>
        <taxon>Lysobacterales</taxon>
        <taxon>Rhodanobacteraceae</taxon>
        <taxon>Dyella</taxon>
    </lineage>
</organism>
<gene>
    <name evidence="1" type="ORF">IGX34_08930</name>
</gene>
<sequence length="107" mass="11853">MATPDHTLLASLSGLPAYLFAHLRAPPKLTDTNEQAHASHVIDCIEQVKLATTCLLGDSDAFREVSTQRQPLRPQQWPLSPMVYASLLVGLHLLDQYAERLMLCEDG</sequence>
<evidence type="ECO:0000313" key="2">
    <source>
        <dbReference type="Proteomes" id="UP000651010"/>
    </source>
</evidence>
<evidence type="ECO:0000313" key="1">
    <source>
        <dbReference type="EMBL" id="MBE1160513.1"/>
    </source>
</evidence>
<accession>A0ABR9G8Y4</accession>
<dbReference type="RefSeq" id="WP_192555373.1">
    <property type="nucleotide sequence ID" value="NZ_JACZZA010000004.1"/>
</dbReference>